<keyword evidence="2" id="KW-1185">Reference proteome</keyword>
<dbReference type="PATRIC" id="fig|1408103.3.peg.2171"/>
<organism evidence="1 2">
    <name type="scientific">Mesobacillus campisalis</name>
    <dbReference type="NCBI Taxonomy" id="1408103"/>
    <lineage>
        <taxon>Bacteria</taxon>
        <taxon>Bacillati</taxon>
        <taxon>Bacillota</taxon>
        <taxon>Bacilli</taxon>
        <taxon>Bacillales</taxon>
        <taxon>Bacillaceae</taxon>
        <taxon>Mesobacillus</taxon>
    </lineage>
</organism>
<gene>
    <name evidence="1" type="ORF">WQ57_09670</name>
</gene>
<name>A0A0M2SZQ9_9BACI</name>
<reference evidence="1 2" key="1">
    <citation type="submission" date="2015-04" db="EMBL/GenBank/DDBJ databases">
        <title>Taxonomic description and genome sequence of Bacillus campisalis sp. nov., a novel member of the genus Bacillus isolated from solar saltern.</title>
        <authorList>
            <person name="Mathan Kumar R."/>
            <person name="Kaur G."/>
            <person name="Kumar A."/>
            <person name="Singh N.K."/>
            <person name="Kaur N."/>
            <person name="Kumar N."/>
            <person name="Mayilraj S."/>
        </authorList>
    </citation>
    <scope>NUCLEOTIDE SEQUENCE [LARGE SCALE GENOMIC DNA]</scope>
    <source>
        <strain evidence="1 2">SA2-6</strain>
    </source>
</reference>
<dbReference type="EMBL" id="LAYY01000009">
    <property type="protein sequence ID" value="KKK38085.1"/>
    <property type="molecule type" value="Genomic_DNA"/>
</dbReference>
<comment type="caution">
    <text evidence="1">The sequence shown here is derived from an EMBL/GenBank/DDBJ whole genome shotgun (WGS) entry which is preliminary data.</text>
</comment>
<evidence type="ECO:0000313" key="1">
    <source>
        <dbReference type="EMBL" id="KKK38085.1"/>
    </source>
</evidence>
<protein>
    <submittedName>
        <fullName evidence="1">Uncharacterized protein</fullName>
    </submittedName>
</protein>
<dbReference type="AlphaFoldDB" id="A0A0M2SZQ9"/>
<accession>A0A0M2SZQ9</accession>
<proteinExistence type="predicted"/>
<dbReference type="Proteomes" id="UP000034166">
    <property type="component" value="Unassembled WGS sequence"/>
</dbReference>
<evidence type="ECO:0000313" key="2">
    <source>
        <dbReference type="Proteomes" id="UP000034166"/>
    </source>
</evidence>
<sequence>MCLWSILKKREEHRLVDKELFDLVNRLARTPVGERKVPLYRKPVDKKNAFKVINGKKSNDFKL</sequence>